<organism evidence="9 10">
    <name type="scientific">Persicobacter diffluens</name>
    <dbReference type="NCBI Taxonomy" id="981"/>
    <lineage>
        <taxon>Bacteria</taxon>
        <taxon>Pseudomonadati</taxon>
        <taxon>Bacteroidota</taxon>
        <taxon>Cytophagia</taxon>
        <taxon>Cytophagales</taxon>
        <taxon>Persicobacteraceae</taxon>
        <taxon>Persicobacter</taxon>
    </lineage>
</organism>
<keyword evidence="10" id="KW-1185">Reference proteome</keyword>
<dbReference type="InterPro" id="IPR051786">
    <property type="entry name" value="ASN_synthetase/amidase"/>
</dbReference>
<dbReference type="InterPro" id="IPR001962">
    <property type="entry name" value="Asn_synthase"/>
</dbReference>
<dbReference type="PANTHER" id="PTHR43284:SF1">
    <property type="entry name" value="ASPARAGINE SYNTHETASE"/>
    <property type="match status" value="1"/>
</dbReference>
<evidence type="ECO:0000256" key="4">
    <source>
        <dbReference type="ARBA" id="ARBA00022741"/>
    </source>
</evidence>
<proteinExistence type="inferred from homology"/>
<keyword evidence="4" id="KW-0547">Nucleotide-binding</keyword>
<evidence type="ECO:0000313" key="10">
    <source>
        <dbReference type="Proteomes" id="UP001310022"/>
    </source>
</evidence>
<keyword evidence="5" id="KW-0067">ATP-binding</keyword>
<evidence type="ECO:0000256" key="5">
    <source>
        <dbReference type="ARBA" id="ARBA00022840"/>
    </source>
</evidence>
<comment type="similarity">
    <text evidence="2">Belongs to the asparagine synthetase family.</text>
</comment>
<dbReference type="RefSeq" id="WP_338235615.1">
    <property type="nucleotide sequence ID" value="NZ_BQKE01000001.1"/>
</dbReference>
<dbReference type="Pfam" id="PF13537">
    <property type="entry name" value="GATase_7"/>
    <property type="match status" value="1"/>
</dbReference>
<dbReference type="SUPFAM" id="SSF56235">
    <property type="entry name" value="N-terminal nucleophile aminohydrolases (Ntn hydrolases)"/>
    <property type="match status" value="1"/>
</dbReference>
<dbReference type="InterPro" id="IPR017932">
    <property type="entry name" value="GATase_2_dom"/>
</dbReference>
<evidence type="ECO:0000256" key="2">
    <source>
        <dbReference type="ARBA" id="ARBA00005752"/>
    </source>
</evidence>
<sequence length="608" mass="68758">MSAIHAIWDRQGVLTTEVIERMLQAAEGYGNSAGRWEVIHMPEGQIFLGVNNLLLDDKDVRSLQPVSTKERTRYAAMDGQLFNYHDIKNQLVSERAVFGSMSVAEVWMKWEERVENPQYSEINGDFAGFYVDKSVNKLKIVDNSYGSKQIFNYQSENFWVFSTSLSSVIASGLTDKALDQVEVAKLLSQGYVSEGATIYKNVKNLTWGTQLQLSCGKEGWQFSTNVCKSVDNYFSAQTETDEEGLKEALIDTLFMETSGDKNIGLLFTGGQMSTTLAALGREAGIRPALAYGLAVDPSEVDQRYADYKFAEDTSYEEGLALYQDLLTEKSLEHWEDYISQMEVPCLRMSGFIHYLLAQFIDGRSEVVLSAEGGNTLLGADNATFGFGLYLEKYDLLKSWIPMIKKLEGVLPSKSFLPVKKHLDLIHLLGRHIDESPSITAQNLFSLFGDSAEGDMGSDYKALREWQFKQDLPGRLYVESSQFYRQNGIEVRYPFLNELVLEEGLKSAIHFNSEQNATVKHWLKNWAKDKVAARPHYESRLPLANYLKSGRADIIKHQLQKEDALVYQYLDFEEIQGMLKAAEKGKAQFEDQLWAAAVMGAWLDFHFGE</sequence>
<dbReference type="InterPro" id="IPR006426">
    <property type="entry name" value="Asn_synth_AEB"/>
</dbReference>
<evidence type="ECO:0000259" key="8">
    <source>
        <dbReference type="Pfam" id="PF13537"/>
    </source>
</evidence>
<gene>
    <name evidence="9" type="primary">wbtH</name>
    <name evidence="9" type="ORF">PEDI_01610</name>
</gene>
<dbReference type="GO" id="GO:0005524">
    <property type="term" value="F:ATP binding"/>
    <property type="evidence" value="ECO:0007669"/>
    <property type="project" value="UniProtKB-KW"/>
</dbReference>
<dbReference type="InterPro" id="IPR029055">
    <property type="entry name" value="Ntn_hydrolases_N"/>
</dbReference>
<evidence type="ECO:0000259" key="7">
    <source>
        <dbReference type="Pfam" id="PF00733"/>
    </source>
</evidence>
<name>A0AAN4VT25_9BACT</name>
<reference evidence="9 10" key="1">
    <citation type="submission" date="2021-12" db="EMBL/GenBank/DDBJ databases">
        <title>Genome sequencing of bacteria with rrn-lacking chromosome and rrn-plasmid.</title>
        <authorList>
            <person name="Anda M."/>
            <person name="Iwasaki W."/>
        </authorList>
    </citation>
    <scope>NUCLEOTIDE SEQUENCE [LARGE SCALE GENOMIC DNA]</scope>
    <source>
        <strain evidence="9 10">NBRC 15940</strain>
    </source>
</reference>
<comment type="catalytic activity">
    <reaction evidence="6">
        <text>L-aspartate + L-glutamine + ATP + H2O = L-asparagine + L-glutamate + AMP + diphosphate + H(+)</text>
        <dbReference type="Rhea" id="RHEA:12228"/>
        <dbReference type="ChEBI" id="CHEBI:15377"/>
        <dbReference type="ChEBI" id="CHEBI:15378"/>
        <dbReference type="ChEBI" id="CHEBI:29985"/>
        <dbReference type="ChEBI" id="CHEBI:29991"/>
        <dbReference type="ChEBI" id="CHEBI:30616"/>
        <dbReference type="ChEBI" id="CHEBI:33019"/>
        <dbReference type="ChEBI" id="CHEBI:58048"/>
        <dbReference type="ChEBI" id="CHEBI:58359"/>
        <dbReference type="ChEBI" id="CHEBI:456215"/>
        <dbReference type="EC" id="6.3.5.4"/>
    </reaction>
</comment>
<dbReference type="EMBL" id="BQKE01000001">
    <property type="protein sequence ID" value="GJM59609.1"/>
    <property type="molecule type" value="Genomic_DNA"/>
</dbReference>
<protein>
    <recommendedName>
        <fullName evidence="3">asparagine synthase (glutamine-hydrolyzing)</fullName>
        <ecNumber evidence="3">6.3.5.4</ecNumber>
    </recommendedName>
</protein>
<dbReference type="EC" id="6.3.5.4" evidence="3"/>
<dbReference type="Pfam" id="PF00733">
    <property type="entry name" value="Asn_synthase"/>
    <property type="match status" value="1"/>
</dbReference>
<dbReference type="Gene3D" id="3.40.50.620">
    <property type="entry name" value="HUPs"/>
    <property type="match status" value="1"/>
</dbReference>
<evidence type="ECO:0000256" key="3">
    <source>
        <dbReference type="ARBA" id="ARBA00012737"/>
    </source>
</evidence>
<dbReference type="Gene3D" id="3.60.20.10">
    <property type="entry name" value="Glutamine Phosphoribosylpyrophosphate, subunit 1, domain 1"/>
    <property type="match status" value="1"/>
</dbReference>
<dbReference type="AlphaFoldDB" id="A0AAN4VT25"/>
<dbReference type="PANTHER" id="PTHR43284">
    <property type="entry name" value="ASPARAGINE SYNTHETASE (GLUTAMINE-HYDROLYZING)"/>
    <property type="match status" value="1"/>
</dbReference>
<feature type="domain" description="Glutamine amidotransferase type-2" evidence="8">
    <location>
        <begin position="59"/>
        <end position="167"/>
    </location>
</feature>
<accession>A0AAN4VT25</accession>
<evidence type="ECO:0000313" key="9">
    <source>
        <dbReference type="EMBL" id="GJM59609.1"/>
    </source>
</evidence>
<dbReference type="GO" id="GO:0006529">
    <property type="term" value="P:asparagine biosynthetic process"/>
    <property type="evidence" value="ECO:0007669"/>
    <property type="project" value="InterPro"/>
</dbReference>
<dbReference type="PIRSF" id="PIRSF001589">
    <property type="entry name" value="Asn_synthetase_glu-h"/>
    <property type="match status" value="1"/>
</dbReference>
<comment type="caution">
    <text evidence="9">The sequence shown here is derived from an EMBL/GenBank/DDBJ whole genome shotgun (WGS) entry which is preliminary data.</text>
</comment>
<dbReference type="InterPro" id="IPR014729">
    <property type="entry name" value="Rossmann-like_a/b/a_fold"/>
</dbReference>
<feature type="domain" description="Asparagine synthetase" evidence="7">
    <location>
        <begin position="245"/>
        <end position="602"/>
    </location>
</feature>
<dbReference type="Proteomes" id="UP001310022">
    <property type="component" value="Unassembled WGS sequence"/>
</dbReference>
<dbReference type="SUPFAM" id="SSF52402">
    <property type="entry name" value="Adenine nucleotide alpha hydrolases-like"/>
    <property type="match status" value="1"/>
</dbReference>
<comment type="pathway">
    <text evidence="1">Amino-acid biosynthesis; L-asparagine biosynthesis; L-asparagine from L-aspartate (L-Gln route): step 1/1.</text>
</comment>
<evidence type="ECO:0000256" key="1">
    <source>
        <dbReference type="ARBA" id="ARBA00005187"/>
    </source>
</evidence>
<evidence type="ECO:0000256" key="6">
    <source>
        <dbReference type="ARBA" id="ARBA00048741"/>
    </source>
</evidence>
<dbReference type="GO" id="GO:0004066">
    <property type="term" value="F:asparagine synthase (glutamine-hydrolyzing) activity"/>
    <property type="evidence" value="ECO:0007669"/>
    <property type="project" value="UniProtKB-EC"/>
</dbReference>